<evidence type="ECO:0000313" key="2">
    <source>
        <dbReference type="Proteomes" id="UP000192328"/>
    </source>
</evidence>
<proteinExistence type="predicted"/>
<protein>
    <submittedName>
        <fullName evidence="1">Molecular chaperone GrpE</fullName>
    </submittedName>
</protein>
<name>A0AC61PI58_9FIRM</name>
<comment type="caution">
    <text evidence="1">The sequence shown here is derived from an EMBL/GenBank/DDBJ whole genome shotgun (WGS) entry which is preliminary data.</text>
</comment>
<dbReference type="Proteomes" id="UP000192328">
    <property type="component" value="Unassembled WGS sequence"/>
</dbReference>
<organism evidence="1 2">
    <name type="scientific">Aristaeella lactis</name>
    <dbReference type="NCBI Taxonomy" id="3046383"/>
    <lineage>
        <taxon>Bacteria</taxon>
        <taxon>Bacillati</taxon>
        <taxon>Bacillota</taxon>
        <taxon>Clostridia</taxon>
        <taxon>Eubacteriales</taxon>
        <taxon>Aristaeellaceae</taxon>
        <taxon>Aristaeella</taxon>
    </lineage>
</organism>
<dbReference type="EMBL" id="FWXZ01000001">
    <property type="protein sequence ID" value="SMC38319.1"/>
    <property type="molecule type" value="Genomic_DNA"/>
</dbReference>
<evidence type="ECO:0000313" key="1">
    <source>
        <dbReference type="EMBL" id="SMC38319.1"/>
    </source>
</evidence>
<reference evidence="1" key="1">
    <citation type="submission" date="2017-04" db="EMBL/GenBank/DDBJ databases">
        <authorList>
            <person name="Varghese N."/>
            <person name="Submissions S."/>
        </authorList>
    </citation>
    <scope>NUCLEOTIDE SEQUENCE</scope>
    <source>
        <strain evidence="1">WTE2008</strain>
    </source>
</reference>
<keyword evidence="2" id="KW-1185">Reference proteome</keyword>
<sequence length="198" mass="21856">MKGRNMSKKKNEAFETPDELKNGNPEEEQNIEAAGEDTPAEKTEKEDPVQKALDEANAKAAEYLALAQRVQADFENFRRRNESVRADAYADGRKDTAALMLPVLDNLERAVEAAAGSHDDALKNGVEMVLKQMTDAYGKLEVKPIDRLGEKFDPNLENAILQGTAEEGEPGTVCQVLQKGYMIGDKVLRHAMVKVVPE</sequence>
<gene>
    <name evidence="1" type="ORF">SAMN06297397_0458</name>
</gene>
<accession>A0AC61PI58</accession>